<dbReference type="Pfam" id="PF19760">
    <property type="entry name" value="DUF6247"/>
    <property type="match status" value="1"/>
</dbReference>
<gene>
    <name evidence="1" type="ORF">IAG44_28825</name>
</gene>
<dbReference type="RefSeq" id="WP_187749983.1">
    <property type="nucleotide sequence ID" value="NZ_CP060828.1"/>
</dbReference>
<keyword evidence="2" id="KW-1185">Reference proteome</keyword>
<evidence type="ECO:0000313" key="2">
    <source>
        <dbReference type="Proteomes" id="UP000516052"/>
    </source>
</evidence>
<name>A0A7H0IJS3_9ACTN</name>
<sequence>MSAQHSETPTTLPPLRTVADIRAALREGRGFPGDKEDFELDLARALDASTAADLGKVAEVIVDYRGRIRLYSDPGFDDALQEGLEIAAKIKKGELG</sequence>
<dbReference type="KEGG" id="sroi:IAG44_28825"/>
<protein>
    <submittedName>
        <fullName evidence="1">Uncharacterized protein</fullName>
    </submittedName>
</protein>
<accession>A0A7H0IJS3</accession>
<proteinExistence type="predicted"/>
<dbReference type="EMBL" id="CP060828">
    <property type="protein sequence ID" value="QNP73039.1"/>
    <property type="molecule type" value="Genomic_DNA"/>
</dbReference>
<dbReference type="InterPro" id="IPR046214">
    <property type="entry name" value="DUF6247"/>
</dbReference>
<dbReference type="Proteomes" id="UP000516052">
    <property type="component" value="Chromosome"/>
</dbReference>
<evidence type="ECO:0000313" key="1">
    <source>
        <dbReference type="EMBL" id="QNP73039.1"/>
    </source>
</evidence>
<reference evidence="1 2" key="1">
    <citation type="submission" date="2020-08" db="EMBL/GenBank/DDBJ databases">
        <title>A novel species.</title>
        <authorList>
            <person name="Gao J."/>
        </authorList>
    </citation>
    <scope>NUCLEOTIDE SEQUENCE [LARGE SCALE GENOMIC DNA]</scope>
    <source>
        <strain evidence="1 2">CRXT-G-22</strain>
    </source>
</reference>
<dbReference type="AlphaFoldDB" id="A0A7H0IJS3"/>
<organism evidence="1 2">
    <name type="scientific">Streptomyces roseirectus</name>
    <dbReference type="NCBI Taxonomy" id="2768066"/>
    <lineage>
        <taxon>Bacteria</taxon>
        <taxon>Bacillati</taxon>
        <taxon>Actinomycetota</taxon>
        <taxon>Actinomycetes</taxon>
        <taxon>Kitasatosporales</taxon>
        <taxon>Streptomycetaceae</taxon>
        <taxon>Streptomyces</taxon>
    </lineage>
</organism>